<dbReference type="OrthoDB" id="3856898at2759"/>
<reference evidence="1 2" key="1">
    <citation type="journal article" date="2018" name="Front. Microbiol.">
        <title>Genome-Wide Analysis of Corynespora cassiicola Leaf Fall Disease Putative Effectors.</title>
        <authorList>
            <person name="Lopez D."/>
            <person name="Ribeiro S."/>
            <person name="Label P."/>
            <person name="Fumanal B."/>
            <person name="Venisse J.S."/>
            <person name="Kohler A."/>
            <person name="de Oliveira R.R."/>
            <person name="Labutti K."/>
            <person name="Lipzen A."/>
            <person name="Lail K."/>
            <person name="Bauer D."/>
            <person name="Ohm R.A."/>
            <person name="Barry K.W."/>
            <person name="Spatafora J."/>
            <person name="Grigoriev I.V."/>
            <person name="Martin F.M."/>
            <person name="Pujade-Renaud V."/>
        </authorList>
    </citation>
    <scope>NUCLEOTIDE SEQUENCE [LARGE SCALE GENOMIC DNA]</scope>
    <source>
        <strain evidence="1 2">Philippines</strain>
    </source>
</reference>
<evidence type="ECO:0000313" key="1">
    <source>
        <dbReference type="EMBL" id="PSN59076.1"/>
    </source>
</evidence>
<accession>A0A2T2N1E9</accession>
<protein>
    <submittedName>
        <fullName evidence="1">Uncharacterized protein</fullName>
    </submittedName>
</protein>
<organism evidence="1 2">
    <name type="scientific">Corynespora cassiicola Philippines</name>
    <dbReference type="NCBI Taxonomy" id="1448308"/>
    <lineage>
        <taxon>Eukaryota</taxon>
        <taxon>Fungi</taxon>
        <taxon>Dikarya</taxon>
        <taxon>Ascomycota</taxon>
        <taxon>Pezizomycotina</taxon>
        <taxon>Dothideomycetes</taxon>
        <taxon>Pleosporomycetidae</taxon>
        <taxon>Pleosporales</taxon>
        <taxon>Corynesporascaceae</taxon>
        <taxon>Corynespora</taxon>
    </lineage>
</organism>
<dbReference type="STRING" id="1448308.A0A2T2N1E9"/>
<sequence length="272" mass="29895">MLDAVEQELKTELKNTTDTVHAIVTSIQQNMGAGEEARIATKEAVENSGSQTGGAVSYAAMAARGATLAGTPNTQVPRMPPMQTQREVVVTIRDPSTVRSLRAMNQGNLNARNTTRIKVLSSNQLKDGDLSIKTATSNEVEALKTRDEILIDNKPFILRAKIKYIGRLTRNAHTKATSSIIIEFSNRDCLSKLGRTVPRKCAACWSEHGAWSFQCPTKKEERAKARVAHDTRLYYYPVTETGRTIPPEVSCTAVRRSRLTQAAAPMNRSHTG</sequence>
<evidence type="ECO:0000313" key="2">
    <source>
        <dbReference type="Proteomes" id="UP000240883"/>
    </source>
</evidence>
<dbReference type="Proteomes" id="UP000240883">
    <property type="component" value="Unassembled WGS sequence"/>
</dbReference>
<dbReference type="EMBL" id="KZ678167">
    <property type="protein sequence ID" value="PSN59076.1"/>
    <property type="molecule type" value="Genomic_DNA"/>
</dbReference>
<proteinExistence type="predicted"/>
<gene>
    <name evidence="1" type="ORF">BS50DRAFT_660912</name>
</gene>
<keyword evidence="2" id="KW-1185">Reference proteome</keyword>
<dbReference type="AlphaFoldDB" id="A0A2T2N1E9"/>
<name>A0A2T2N1E9_CORCC</name>